<dbReference type="AlphaFoldDB" id="A0A0U4FMS3"/>
<reference evidence="1 2" key="1">
    <citation type="submission" date="2016-01" db="EMBL/GenBank/DDBJ databases">
        <title>Complete genome sequence of strain Lentibacillus amyloliquefaciens LAM0015T isolated from saline sediment.</title>
        <authorList>
            <person name="Wang J.-L."/>
            <person name="He M.-X."/>
        </authorList>
    </citation>
    <scope>NUCLEOTIDE SEQUENCE [LARGE SCALE GENOMIC DNA]</scope>
    <source>
        <strain evidence="1 2">LAM0015</strain>
    </source>
</reference>
<dbReference type="STRING" id="1472767.AOX59_16015"/>
<accession>A0A0U4FMS3</accession>
<dbReference type="Pfam" id="PF14398">
    <property type="entry name" value="ATPgrasp_YheCD"/>
    <property type="match status" value="1"/>
</dbReference>
<dbReference type="EMBL" id="CP013862">
    <property type="protein sequence ID" value="ALX49950.1"/>
    <property type="molecule type" value="Genomic_DNA"/>
</dbReference>
<proteinExistence type="predicted"/>
<keyword evidence="2" id="KW-1185">Reference proteome</keyword>
<evidence type="ECO:0000313" key="1">
    <source>
        <dbReference type="EMBL" id="ALX49950.1"/>
    </source>
</evidence>
<organism evidence="1 2">
    <name type="scientific">Lentibacillus amyloliquefaciens</name>
    <dbReference type="NCBI Taxonomy" id="1472767"/>
    <lineage>
        <taxon>Bacteria</taxon>
        <taxon>Bacillati</taxon>
        <taxon>Bacillota</taxon>
        <taxon>Bacilli</taxon>
        <taxon>Bacillales</taxon>
        <taxon>Bacillaceae</taxon>
        <taxon>Lentibacillus</taxon>
    </lineage>
</organism>
<dbReference type="Proteomes" id="UP000050331">
    <property type="component" value="Chromosome"/>
</dbReference>
<dbReference type="KEGG" id="lao:AOX59_16015"/>
<dbReference type="RefSeq" id="WP_068446950.1">
    <property type="nucleotide sequence ID" value="NZ_CP013862.1"/>
</dbReference>
<gene>
    <name evidence="1" type="ORF">AOX59_16015</name>
</gene>
<name>A0A0U4FMS3_9BACI</name>
<dbReference type="InterPro" id="IPR026838">
    <property type="entry name" value="YheC/D"/>
</dbReference>
<sequence>MQKYISSKTIDGNPFDCRIHVEKNRQRQWQAARNFIRIGIGQKVISNVNQGCGISDVEPFLKAKFGEKWEEIKKNTNNVNRIRCSD</sequence>
<evidence type="ECO:0000313" key="2">
    <source>
        <dbReference type="Proteomes" id="UP000050331"/>
    </source>
</evidence>
<protein>
    <submittedName>
        <fullName evidence="1">Uncharacterized protein</fullName>
    </submittedName>
</protein>